<dbReference type="PRINTS" id="PR00080">
    <property type="entry name" value="SDRFAMILY"/>
</dbReference>
<dbReference type="PANTHER" id="PTHR44252:SF3">
    <property type="entry name" value="D-ERYTHRULOSE REDUCTASE-RELATED"/>
    <property type="match status" value="1"/>
</dbReference>
<dbReference type="InterPro" id="IPR002347">
    <property type="entry name" value="SDR_fam"/>
</dbReference>
<dbReference type="EMBL" id="JAPFQA010000029">
    <property type="protein sequence ID" value="MCZ8548510.1"/>
    <property type="molecule type" value="Genomic_DNA"/>
</dbReference>
<dbReference type="Gene3D" id="3.40.50.720">
    <property type="entry name" value="NAD(P)-binding Rossmann-like Domain"/>
    <property type="match status" value="1"/>
</dbReference>
<dbReference type="PANTHER" id="PTHR44252">
    <property type="entry name" value="D-ERYTHRULOSE REDUCTASE"/>
    <property type="match status" value="1"/>
</dbReference>
<evidence type="ECO:0000313" key="5">
    <source>
        <dbReference type="Proteomes" id="UP001152178"/>
    </source>
</evidence>
<dbReference type="PRINTS" id="PR00081">
    <property type="entry name" value="GDHRDH"/>
</dbReference>
<dbReference type="CDD" id="cd05233">
    <property type="entry name" value="SDR_c"/>
    <property type="match status" value="1"/>
</dbReference>
<dbReference type="SUPFAM" id="SSF51735">
    <property type="entry name" value="NAD(P)-binding Rossmann-fold domains"/>
    <property type="match status" value="1"/>
</dbReference>
<evidence type="ECO:0000313" key="4">
    <source>
        <dbReference type="EMBL" id="MCZ8548510.1"/>
    </source>
</evidence>
<comment type="caution">
    <text evidence="4">The sequence shown here is derived from an EMBL/GenBank/DDBJ whole genome shotgun (WGS) entry which is preliminary data.</text>
</comment>
<protein>
    <submittedName>
        <fullName evidence="4">SDR family oxidoreductase</fullName>
    </submittedName>
</protein>
<organism evidence="4 5">
    <name type="scientific">Mesorhizobium qingshengii</name>
    <dbReference type="NCBI Taxonomy" id="1165689"/>
    <lineage>
        <taxon>Bacteria</taxon>
        <taxon>Pseudomonadati</taxon>
        <taxon>Pseudomonadota</taxon>
        <taxon>Alphaproteobacteria</taxon>
        <taxon>Hyphomicrobiales</taxon>
        <taxon>Phyllobacteriaceae</taxon>
        <taxon>Mesorhizobium</taxon>
    </lineage>
</organism>
<comment type="subunit">
    <text evidence="2">Homotetramer.</text>
</comment>
<evidence type="ECO:0000256" key="2">
    <source>
        <dbReference type="ARBA" id="ARBA00011881"/>
    </source>
</evidence>
<reference evidence="4" key="1">
    <citation type="submission" date="2022-11" db="EMBL/GenBank/DDBJ databases">
        <authorList>
            <person name="Coimbra C."/>
        </authorList>
    </citation>
    <scope>NUCLEOTIDE SEQUENCE</scope>
    <source>
        <strain evidence="4">Jales19</strain>
    </source>
</reference>
<evidence type="ECO:0000256" key="3">
    <source>
        <dbReference type="ARBA" id="ARBA00022857"/>
    </source>
</evidence>
<dbReference type="InterPro" id="IPR051737">
    <property type="entry name" value="L-xylulose/Carbonyl_redctase"/>
</dbReference>
<gene>
    <name evidence="4" type="ORF">OOJ09_30470</name>
</gene>
<dbReference type="Pfam" id="PF13561">
    <property type="entry name" value="adh_short_C2"/>
    <property type="match status" value="1"/>
</dbReference>
<keyword evidence="5" id="KW-1185">Reference proteome</keyword>
<dbReference type="InterPro" id="IPR036291">
    <property type="entry name" value="NAD(P)-bd_dom_sf"/>
</dbReference>
<name>A0ABT4R3W1_9HYPH</name>
<sequence>MGEGLPVSPSFRLDGKRALVTGAGRGIGAASGAALADAGAAVTLVARSIEELAETAAEIRRRGGQAEARALDVTDVAAVDRLVAAEPPFEILVNNAGTNRPKSFHEVTEDDFDAVMDLNVRAAFFVARAVSRKMVETGTRGSIVNMSSQMGHVGAPNRTIYCCSKFALEGLTKAMALDLAPCGIRVNTLCPTFIETPMTRPFLLDETFRASVLAKIKLGRVGQVEDILGGLVYLAGDASSMVTGTSLLIDGGWTAD</sequence>
<dbReference type="RefSeq" id="WP_269908758.1">
    <property type="nucleotide sequence ID" value="NZ_JAPFQA010000029.1"/>
</dbReference>
<evidence type="ECO:0000256" key="1">
    <source>
        <dbReference type="ARBA" id="ARBA00006484"/>
    </source>
</evidence>
<proteinExistence type="inferred from homology"/>
<dbReference type="PROSITE" id="PS00061">
    <property type="entry name" value="ADH_SHORT"/>
    <property type="match status" value="1"/>
</dbReference>
<accession>A0ABT4R3W1</accession>
<dbReference type="InterPro" id="IPR020904">
    <property type="entry name" value="Sc_DH/Rdtase_CS"/>
</dbReference>
<dbReference type="Proteomes" id="UP001152178">
    <property type="component" value="Unassembled WGS sequence"/>
</dbReference>
<comment type="similarity">
    <text evidence="1">Belongs to the short-chain dehydrogenases/reductases (SDR) family.</text>
</comment>
<keyword evidence="3" id="KW-0521">NADP</keyword>